<dbReference type="STRING" id="77635.BISU_1952"/>
<keyword evidence="3" id="KW-1185">Reference proteome</keyword>
<evidence type="ECO:0000313" key="3">
    <source>
        <dbReference type="Proteomes" id="UP000029055"/>
    </source>
</evidence>
<accession>A0A087DPY9</accession>
<dbReference type="Proteomes" id="UP000029055">
    <property type="component" value="Unassembled WGS sequence"/>
</dbReference>
<name>A0A087DPY9_9BIFI</name>
<dbReference type="OrthoDB" id="3732531at2"/>
<organism evidence="2 3">
    <name type="scientific">Bifidobacterium subtile</name>
    <dbReference type="NCBI Taxonomy" id="77635"/>
    <lineage>
        <taxon>Bacteria</taxon>
        <taxon>Bacillati</taxon>
        <taxon>Actinomycetota</taxon>
        <taxon>Actinomycetes</taxon>
        <taxon>Bifidobacteriales</taxon>
        <taxon>Bifidobacteriaceae</taxon>
        <taxon>Bifidobacterium</taxon>
    </lineage>
</organism>
<dbReference type="AlphaFoldDB" id="A0A087DPY9"/>
<dbReference type="eggNOG" id="ENOG50330VP">
    <property type="taxonomic scope" value="Bacteria"/>
</dbReference>
<feature type="region of interest" description="Disordered" evidence="1">
    <location>
        <begin position="1"/>
        <end position="24"/>
    </location>
</feature>
<dbReference type="RefSeq" id="WP_024463543.1">
    <property type="nucleotide sequence ID" value="NZ_CP062939.1"/>
</dbReference>
<proteinExistence type="predicted"/>
<evidence type="ECO:0000313" key="2">
    <source>
        <dbReference type="EMBL" id="KFI97589.1"/>
    </source>
</evidence>
<gene>
    <name evidence="2" type="ORF">BISU_1952</name>
</gene>
<comment type="caution">
    <text evidence="2">The sequence shown here is derived from an EMBL/GenBank/DDBJ whole genome shotgun (WGS) entry which is preliminary data.</text>
</comment>
<sequence>MNKHTPAMNPIKTRETPDGVENEQTRLDAHATVLASEPTAVQEAETRNAVAAAEETAESVVVPDAVKTDASRQTVKEKVDSARARGVEWVRASDLLSRGTGRIAWTGIRLHQAAGTRTRRGLAASAKAVSRRVRELPPVSAFGRRAASVSAATRSGVGMR</sequence>
<dbReference type="EMBL" id="JGZR01000023">
    <property type="protein sequence ID" value="KFI97589.1"/>
    <property type="molecule type" value="Genomic_DNA"/>
</dbReference>
<evidence type="ECO:0000256" key="1">
    <source>
        <dbReference type="SAM" id="MobiDB-lite"/>
    </source>
</evidence>
<feature type="compositionally biased region" description="Basic and acidic residues" evidence="1">
    <location>
        <begin position="12"/>
        <end position="24"/>
    </location>
</feature>
<reference evidence="2 3" key="1">
    <citation type="submission" date="2014-03" db="EMBL/GenBank/DDBJ databases">
        <title>Genomics of Bifidobacteria.</title>
        <authorList>
            <person name="Ventura M."/>
            <person name="Milani C."/>
            <person name="Lugli G.A."/>
        </authorList>
    </citation>
    <scope>NUCLEOTIDE SEQUENCE [LARGE SCALE GENOMIC DNA]</scope>
    <source>
        <strain evidence="2 3">LMG 11597</strain>
    </source>
</reference>
<protein>
    <submittedName>
        <fullName evidence="2">Uncharacterized protein</fullName>
    </submittedName>
</protein>